<keyword evidence="2" id="KW-1185">Reference proteome</keyword>
<dbReference type="OrthoDB" id="2078085at2"/>
<protein>
    <recommendedName>
        <fullName evidence="3">PhiEco32-like amidoligase-type 2 protein</fullName>
    </recommendedName>
</protein>
<name>A0A845KXY7_9FIRM</name>
<dbReference type="AlphaFoldDB" id="A0A845KXY7"/>
<evidence type="ECO:0000313" key="1">
    <source>
        <dbReference type="EMBL" id="MZP28572.1"/>
    </source>
</evidence>
<dbReference type="Pfam" id="PF14395">
    <property type="entry name" value="COOH-NH2_lig"/>
    <property type="match status" value="1"/>
</dbReference>
<proteinExistence type="predicted"/>
<dbReference type="EMBL" id="WXEY01000002">
    <property type="protein sequence ID" value="MZP28572.1"/>
    <property type="molecule type" value="Genomic_DNA"/>
</dbReference>
<gene>
    <name evidence="1" type="ORF">GTO91_02380</name>
</gene>
<dbReference type="Proteomes" id="UP000463470">
    <property type="component" value="Unassembled WGS sequence"/>
</dbReference>
<dbReference type="InterPro" id="IPR025681">
    <property type="entry name" value="COOH-NH2_lig"/>
</dbReference>
<sequence>MKIYIHHEPNSSVSELTRRLSARGVNVTAGRQGPEEPVDWWIEWGAGRESQSAAAQRLFNARAVASPATDFDTVETVLQKNHLQALLGEDPSRWPLSVWPKEYLIYLWDCRVVAVQRKVLITQQLRDLLPNKSVAPAFHWVEQLTPWEEERMVSAAIRALHCLGIDFGRVHLGVNRSRGPIILGIDPAPVVRKRLAQAYAEAIATSIREWQEKASVTIGSDPEFMLSLVPGRRMVPASRFFPRTGTVGCDNRRAFGASDDLPLAEVRPAPAENAVEALQQLRNVLNEANRLCPYANIAWVTGSEPYPGYPTGGHIHFGGLQPNSRLIRALDQYLALPLLYLENPETAARRRQFYGALGDFRVKPHGFEYRTPGSWLASPETAWIALHLAAVVAQHYRRLERWDFLLPEAQEAFYSGKRKALMPLLRQTLLDLVALDDSETMRRLAQRIWTMAEEEGYVQEDIDIRRAWKLPVGIHRYRYVPRPRYSISWLGGSANRI</sequence>
<accession>A0A845KXY7</accession>
<dbReference type="RefSeq" id="WP_161254337.1">
    <property type="nucleotide sequence ID" value="NZ_WXEY01000002.1"/>
</dbReference>
<comment type="caution">
    <text evidence="1">The sequence shown here is derived from an EMBL/GenBank/DDBJ whole genome shotgun (WGS) entry which is preliminary data.</text>
</comment>
<reference evidence="1 2" key="1">
    <citation type="submission" date="2020-01" db="EMBL/GenBank/DDBJ databases">
        <title>Whole-genome sequence of Heliobacterium undosum DSM 13378.</title>
        <authorList>
            <person name="Kyndt J.A."/>
            <person name="Meyer T.E."/>
        </authorList>
    </citation>
    <scope>NUCLEOTIDE SEQUENCE [LARGE SCALE GENOMIC DNA]</scope>
    <source>
        <strain evidence="1 2">DSM 13378</strain>
    </source>
</reference>
<evidence type="ECO:0000313" key="2">
    <source>
        <dbReference type="Proteomes" id="UP000463470"/>
    </source>
</evidence>
<organism evidence="1 2">
    <name type="scientific">Heliomicrobium undosum</name>
    <dbReference type="NCBI Taxonomy" id="121734"/>
    <lineage>
        <taxon>Bacteria</taxon>
        <taxon>Bacillati</taxon>
        <taxon>Bacillota</taxon>
        <taxon>Clostridia</taxon>
        <taxon>Eubacteriales</taxon>
        <taxon>Heliobacteriaceae</taxon>
        <taxon>Heliomicrobium</taxon>
    </lineage>
</organism>
<evidence type="ECO:0008006" key="3">
    <source>
        <dbReference type="Google" id="ProtNLM"/>
    </source>
</evidence>